<name>A0ABM8VWW8_GIGMA</name>
<protein>
    <submittedName>
        <fullName evidence="2">46065_t:CDS:1</fullName>
    </submittedName>
</protein>
<gene>
    <name evidence="2" type="ORF">GMARGA_LOCUS577</name>
</gene>
<evidence type="ECO:0000313" key="3">
    <source>
        <dbReference type="Proteomes" id="UP000789901"/>
    </source>
</evidence>
<feature type="compositionally biased region" description="Basic and acidic residues" evidence="1">
    <location>
        <begin position="51"/>
        <end position="72"/>
    </location>
</feature>
<organism evidence="2 3">
    <name type="scientific">Gigaspora margarita</name>
    <dbReference type="NCBI Taxonomy" id="4874"/>
    <lineage>
        <taxon>Eukaryota</taxon>
        <taxon>Fungi</taxon>
        <taxon>Fungi incertae sedis</taxon>
        <taxon>Mucoromycota</taxon>
        <taxon>Glomeromycotina</taxon>
        <taxon>Glomeromycetes</taxon>
        <taxon>Diversisporales</taxon>
        <taxon>Gigasporaceae</taxon>
        <taxon>Gigaspora</taxon>
    </lineage>
</organism>
<reference evidence="2 3" key="1">
    <citation type="submission" date="2021-06" db="EMBL/GenBank/DDBJ databases">
        <authorList>
            <person name="Kallberg Y."/>
            <person name="Tangrot J."/>
            <person name="Rosling A."/>
        </authorList>
    </citation>
    <scope>NUCLEOTIDE SEQUENCE [LARGE SCALE GENOMIC DNA]</scope>
    <source>
        <strain evidence="2 3">120-4 pot B 10/14</strain>
    </source>
</reference>
<dbReference type="Proteomes" id="UP000789901">
    <property type="component" value="Unassembled WGS sequence"/>
</dbReference>
<accession>A0ABM8VWW8</accession>
<keyword evidence="3" id="KW-1185">Reference proteome</keyword>
<feature type="compositionally biased region" description="Polar residues" evidence="1">
    <location>
        <begin position="40"/>
        <end position="50"/>
    </location>
</feature>
<evidence type="ECO:0000256" key="1">
    <source>
        <dbReference type="SAM" id="MobiDB-lite"/>
    </source>
</evidence>
<feature type="region of interest" description="Disordered" evidence="1">
    <location>
        <begin position="40"/>
        <end position="73"/>
    </location>
</feature>
<comment type="caution">
    <text evidence="2">The sequence shown here is derived from an EMBL/GenBank/DDBJ whole genome shotgun (WGS) entry which is preliminary data.</text>
</comment>
<sequence length="132" mass="15403">MEKLAKKVIGVRIAALAKEQAAMESKKNEIKEALTTIEQGEQEQINNSSDLDQRKEIEKLDQMEKQEKEYQHRLTSLQESSVLANNNLKVEFTNLLNEKGEYIQQLEKEIRELKTKSKMKTQTEPTTFNYKK</sequence>
<evidence type="ECO:0000313" key="2">
    <source>
        <dbReference type="EMBL" id="CAG8466766.1"/>
    </source>
</evidence>
<proteinExistence type="predicted"/>
<dbReference type="EMBL" id="CAJVQB010000100">
    <property type="protein sequence ID" value="CAG8466766.1"/>
    <property type="molecule type" value="Genomic_DNA"/>
</dbReference>